<feature type="transmembrane region" description="Helical" evidence="12">
    <location>
        <begin position="48"/>
        <end position="65"/>
    </location>
</feature>
<evidence type="ECO:0000313" key="14">
    <source>
        <dbReference type="EMBL" id="KTD20568.1"/>
    </source>
</evidence>
<dbReference type="InterPro" id="IPR050083">
    <property type="entry name" value="HtpX_protease"/>
</dbReference>
<reference evidence="14 15" key="1">
    <citation type="submission" date="2015-11" db="EMBL/GenBank/DDBJ databases">
        <title>Genomic analysis of 38 Legionella species identifies large and diverse effector repertoires.</title>
        <authorList>
            <person name="Burstein D."/>
            <person name="Amaro F."/>
            <person name="Zusman T."/>
            <person name="Lifshitz Z."/>
            <person name="Cohen O."/>
            <person name="Gilbert J.A."/>
            <person name="Pupko T."/>
            <person name="Shuman H.A."/>
            <person name="Segal G."/>
        </authorList>
    </citation>
    <scope>NUCLEOTIDE SEQUENCE [LARGE SCALE GENOMIC DNA]</scope>
    <source>
        <strain evidence="14 15">ATCC 49751</strain>
    </source>
</reference>
<keyword evidence="11 12" id="KW-0472">Membrane</keyword>
<dbReference type="InterPro" id="IPR022919">
    <property type="entry name" value="Pept_M48_protease_HtpX"/>
</dbReference>
<dbReference type="NCBIfam" id="NF002826">
    <property type="entry name" value="PRK03001.1"/>
    <property type="match status" value="1"/>
</dbReference>
<feature type="binding site" evidence="12">
    <location>
        <position position="150"/>
    </location>
    <ligand>
        <name>Zn(2+)</name>
        <dbReference type="ChEBI" id="CHEBI:29105"/>
        <note>catalytic</note>
    </ligand>
</feature>
<evidence type="ECO:0000256" key="12">
    <source>
        <dbReference type="HAMAP-Rule" id="MF_00188"/>
    </source>
</evidence>
<proteinExistence type="inferred from homology"/>
<dbReference type="PANTHER" id="PTHR43221">
    <property type="entry name" value="PROTEASE HTPX"/>
    <property type="match status" value="1"/>
</dbReference>
<protein>
    <recommendedName>
        <fullName evidence="12">Protease HtpX</fullName>
        <ecNumber evidence="12">3.4.24.-</ecNumber>
    </recommendedName>
    <alternativeName>
        <fullName evidence="12">Heat shock protein HtpX</fullName>
    </alternativeName>
</protein>
<keyword evidence="8 12" id="KW-0862">Zinc</keyword>
<keyword evidence="4 12" id="KW-0645">Protease</keyword>
<organism evidence="14 15">
    <name type="scientific">Legionella lansingensis</name>
    <dbReference type="NCBI Taxonomy" id="45067"/>
    <lineage>
        <taxon>Bacteria</taxon>
        <taxon>Pseudomonadati</taxon>
        <taxon>Pseudomonadota</taxon>
        <taxon>Gammaproteobacteria</taxon>
        <taxon>Legionellales</taxon>
        <taxon>Legionellaceae</taxon>
        <taxon>Legionella</taxon>
    </lineage>
</organism>
<keyword evidence="10 12" id="KW-0482">Metalloprotease</keyword>
<feature type="binding site" evidence="12">
    <location>
        <position position="146"/>
    </location>
    <ligand>
        <name>Zn(2+)</name>
        <dbReference type="ChEBI" id="CHEBI:29105"/>
        <note>catalytic</note>
    </ligand>
</feature>
<feature type="active site" evidence="12">
    <location>
        <position position="147"/>
    </location>
</feature>
<name>A0A0W0VKE3_9GAMM</name>
<dbReference type="GO" id="GO:0004222">
    <property type="term" value="F:metalloendopeptidase activity"/>
    <property type="evidence" value="ECO:0007669"/>
    <property type="project" value="UniProtKB-UniRule"/>
</dbReference>
<accession>A0A0W0VKE3</accession>
<dbReference type="Gene3D" id="3.30.2010.10">
    <property type="entry name" value="Metalloproteases ('zincins'), catalytic domain"/>
    <property type="match status" value="1"/>
</dbReference>
<evidence type="ECO:0000256" key="8">
    <source>
        <dbReference type="ARBA" id="ARBA00022833"/>
    </source>
</evidence>
<evidence type="ECO:0000256" key="2">
    <source>
        <dbReference type="ARBA" id="ARBA00009779"/>
    </source>
</evidence>
<dbReference type="GO" id="GO:0005886">
    <property type="term" value="C:plasma membrane"/>
    <property type="evidence" value="ECO:0007669"/>
    <property type="project" value="UniProtKB-SubCell"/>
</dbReference>
<keyword evidence="6 12" id="KW-0479">Metal-binding</keyword>
<evidence type="ECO:0000256" key="4">
    <source>
        <dbReference type="ARBA" id="ARBA00022670"/>
    </source>
</evidence>
<evidence type="ECO:0000256" key="9">
    <source>
        <dbReference type="ARBA" id="ARBA00022989"/>
    </source>
</evidence>
<keyword evidence="12" id="KW-0346">Stress response</keyword>
<evidence type="ECO:0000256" key="6">
    <source>
        <dbReference type="ARBA" id="ARBA00022723"/>
    </source>
</evidence>
<sequence>MKSCPYFFRKGGNLTGTKMNNIRTFILLAALTALLLVIGNLLGGQTGFIFALVFAVIMNFGAYWFSDTIVLRMYDAQPLDPNHPVYTIVSQLAKKAQIPMPKVYAVDNPTPNAFATGRNPQHASIAVTTGLLNRLTPEELTGVLAHEMSHVTHRDTLISVIAATLAGAISGIANMFMWTSMFTHGDEDRPNPIVAILMMILAPLAAAMVQMAVSRSREYEADAGGAKLCGQPLWLASALGKLEVANQQGQFQQAEAHPTTAHLFIVNPLSGEGLANLFATHPPIAERIKRLQEMAL</sequence>
<evidence type="ECO:0000313" key="15">
    <source>
        <dbReference type="Proteomes" id="UP000054869"/>
    </source>
</evidence>
<evidence type="ECO:0000259" key="13">
    <source>
        <dbReference type="Pfam" id="PF01435"/>
    </source>
</evidence>
<comment type="cofactor">
    <cofactor evidence="12">
        <name>Zn(2+)</name>
        <dbReference type="ChEBI" id="CHEBI:29105"/>
    </cofactor>
    <text evidence="12">Binds 1 zinc ion per subunit.</text>
</comment>
<dbReference type="Proteomes" id="UP000054869">
    <property type="component" value="Unassembled WGS sequence"/>
</dbReference>
<dbReference type="eggNOG" id="COG0501">
    <property type="taxonomic scope" value="Bacteria"/>
</dbReference>
<evidence type="ECO:0000256" key="7">
    <source>
        <dbReference type="ARBA" id="ARBA00022801"/>
    </source>
</evidence>
<dbReference type="AlphaFoldDB" id="A0A0W0VKE3"/>
<dbReference type="InterPro" id="IPR001915">
    <property type="entry name" value="Peptidase_M48"/>
</dbReference>
<dbReference type="EMBL" id="LNYI01000038">
    <property type="protein sequence ID" value="KTD20568.1"/>
    <property type="molecule type" value="Genomic_DNA"/>
</dbReference>
<dbReference type="CDD" id="cd07336">
    <property type="entry name" value="M48B_HtpX_like"/>
    <property type="match status" value="1"/>
</dbReference>
<dbReference type="HAMAP" id="MF_00188">
    <property type="entry name" value="Pept_M48_protease_HtpX"/>
    <property type="match status" value="1"/>
</dbReference>
<dbReference type="Pfam" id="PF01435">
    <property type="entry name" value="Peptidase_M48"/>
    <property type="match status" value="1"/>
</dbReference>
<evidence type="ECO:0000256" key="5">
    <source>
        <dbReference type="ARBA" id="ARBA00022692"/>
    </source>
</evidence>
<comment type="caution">
    <text evidence="14">The sequence shown here is derived from an EMBL/GenBank/DDBJ whole genome shotgun (WGS) entry which is preliminary data.</text>
</comment>
<dbReference type="STRING" id="45067.Llan_1821"/>
<gene>
    <name evidence="12 14" type="primary">htpX</name>
    <name evidence="14" type="ORF">Llan_1821</name>
</gene>
<feature type="domain" description="Peptidase M48" evidence="13">
    <location>
        <begin position="85"/>
        <end position="294"/>
    </location>
</feature>
<dbReference type="PANTHER" id="PTHR43221:SF1">
    <property type="entry name" value="PROTEASE HTPX"/>
    <property type="match status" value="1"/>
</dbReference>
<keyword evidence="15" id="KW-1185">Reference proteome</keyword>
<dbReference type="PATRIC" id="fig|45067.4.peg.1911"/>
<keyword evidence="5 12" id="KW-0812">Transmembrane</keyword>
<comment type="subcellular location">
    <subcellularLocation>
        <location evidence="1 12">Cell membrane</location>
        <topology evidence="1 12">Multi-pass membrane protein</topology>
    </subcellularLocation>
</comment>
<evidence type="ECO:0000256" key="10">
    <source>
        <dbReference type="ARBA" id="ARBA00023049"/>
    </source>
</evidence>
<evidence type="ECO:0000256" key="1">
    <source>
        <dbReference type="ARBA" id="ARBA00004651"/>
    </source>
</evidence>
<feature type="transmembrane region" description="Helical" evidence="12">
    <location>
        <begin position="157"/>
        <end position="181"/>
    </location>
</feature>
<dbReference type="GO" id="GO:0006508">
    <property type="term" value="P:proteolysis"/>
    <property type="evidence" value="ECO:0007669"/>
    <property type="project" value="UniProtKB-KW"/>
</dbReference>
<dbReference type="EC" id="3.4.24.-" evidence="12"/>
<evidence type="ECO:0000256" key="11">
    <source>
        <dbReference type="ARBA" id="ARBA00023136"/>
    </source>
</evidence>
<feature type="transmembrane region" description="Helical" evidence="12">
    <location>
        <begin position="21"/>
        <end position="42"/>
    </location>
</feature>
<feature type="transmembrane region" description="Helical" evidence="12">
    <location>
        <begin position="193"/>
        <end position="213"/>
    </location>
</feature>
<keyword evidence="7 12" id="KW-0378">Hydrolase</keyword>
<keyword evidence="3 12" id="KW-1003">Cell membrane</keyword>
<keyword evidence="9 12" id="KW-1133">Transmembrane helix</keyword>
<comment type="similarity">
    <text evidence="2 12">Belongs to the peptidase M48B family.</text>
</comment>
<evidence type="ECO:0000256" key="3">
    <source>
        <dbReference type="ARBA" id="ARBA00022475"/>
    </source>
</evidence>
<dbReference type="GO" id="GO:0008270">
    <property type="term" value="F:zinc ion binding"/>
    <property type="evidence" value="ECO:0007669"/>
    <property type="project" value="UniProtKB-UniRule"/>
</dbReference>
<feature type="binding site" evidence="12">
    <location>
        <position position="218"/>
    </location>
    <ligand>
        <name>Zn(2+)</name>
        <dbReference type="ChEBI" id="CHEBI:29105"/>
        <note>catalytic</note>
    </ligand>
</feature>